<dbReference type="Proteomes" id="UP000825729">
    <property type="component" value="Unassembled WGS sequence"/>
</dbReference>
<dbReference type="GO" id="GO:0009903">
    <property type="term" value="P:chloroplast avoidance movement"/>
    <property type="evidence" value="ECO:0007669"/>
    <property type="project" value="TreeGrafter"/>
</dbReference>
<organism evidence="4 5">
    <name type="scientific">Aristolochia fimbriata</name>
    <name type="common">White veined hardy Dutchman's pipe vine</name>
    <dbReference type="NCBI Taxonomy" id="158543"/>
    <lineage>
        <taxon>Eukaryota</taxon>
        <taxon>Viridiplantae</taxon>
        <taxon>Streptophyta</taxon>
        <taxon>Embryophyta</taxon>
        <taxon>Tracheophyta</taxon>
        <taxon>Spermatophyta</taxon>
        <taxon>Magnoliopsida</taxon>
        <taxon>Magnoliidae</taxon>
        <taxon>Piperales</taxon>
        <taxon>Aristolochiaceae</taxon>
        <taxon>Aristolochia</taxon>
    </lineage>
</organism>
<evidence type="ECO:0000256" key="2">
    <source>
        <dbReference type="ARBA" id="ARBA00023054"/>
    </source>
</evidence>
<name>A0AAV7E2H4_ARIFI</name>
<reference evidence="4 5" key="1">
    <citation type="submission" date="2021-07" db="EMBL/GenBank/DDBJ databases">
        <title>The Aristolochia fimbriata genome: insights into angiosperm evolution, floral development and chemical biosynthesis.</title>
        <authorList>
            <person name="Jiao Y."/>
        </authorList>
    </citation>
    <scope>NUCLEOTIDE SEQUENCE [LARGE SCALE GENOMIC DNA]</scope>
    <source>
        <strain evidence="4">IBCAS-2021</strain>
        <tissue evidence="4">Leaf</tissue>
    </source>
</reference>
<evidence type="ECO:0000256" key="3">
    <source>
        <dbReference type="SAM" id="Coils"/>
    </source>
</evidence>
<protein>
    <recommendedName>
        <fullName evidence="6">WEB family protein</fullName>
    </recommendedName>
</protein>
<dbReference type="PANTHER" id="PTHR32054:SF9">
    <property type="entry name" value="OS04G0116200 PROTEIN"/>
    <property type="match status" value="1"/>
</dbReference>
<dbReference type="GO" id="GO:0009904">
    <property type="term" value="P:chloroplast accumulation movement"/>
    <property type="evidence" value="ECO:0007669"/>
    <property type="project" value="TreeGrafter"/>
</dbReference>
<gene>
    <name evidence="4" type="ORF">H6P81_018868</name>
</gene>
<accession>A0AAV7E2H4</accession>
<proteinExistence type="inferred from homology"/>
<dbReference type="EMBL" id="JAINDJ010000007">
    <property type="protein sequence ID" value="KAG9443014.1"/>
    <property type="molecule type" value="Genomic_DNA"/>
</dbReference>
<sequence length="235" mass="26343">MERDEGAAAAETVVQRAEIDTSAPFRSVKEAVALFGEKVLAGEVYANKLKEIQAAINENGHGGQSKLGTITAELEETRDSLKKAKEEGEQMASSLTSLKQELEQTKRELLQLKTAKELEKRPIEDIKFVENAMISFNNMDPEIIAPPPGEEGMEFERKRYVKFASPPLAQVIDSPTTTHDHQYLRDRDIQLERHPSLKKKKKKPLIPLIGGFFSRNKKAAAQDQGVYQQRSAQRA</sequence>
<evidence type="ECO:0000313" key="4">
    <source>
        <dbReference type="EMBL" id="KAG9443014.1"/>
    </source>
</evidence>
<comment type="similarity">
    <text evidence="1">Belongs to the WEB family.</text>
</comment>
<evidence type="ECO:0000256" key="1">
    <source>
        <dbReference type="ARBA" id="ARBA00005485"/>
    </source>
</evidence>
<feature type="coiled-coil region" evidence="3">
    <location>
        <begin position="67"/>
        <end position="119"/>
    </location>
</feature>
<comment type="caution">
    <text evidence="4">The sequence shown here is derived from an EMBL/GenBank/DDBJ whole genome shotgun (WGS) entry which is preliminary data.</text>
</comment>
<evidence type="ECO:0000313" key="5">
    <source>
        <dbReference type="Proteomes" id="UP000825729"/>
    </source>
</evidence>
<keyword evidence="5" id="KW-1185">Reference proteome</keyword>
<dbReference type="PANTHER" id="PTHR32054">
    <property type="entry name" value="HEAVY CHAIN, PUTATIVE, EXPRESSED-RELATED-RELATED"/>
    <property type="match status" value="1"/>
</dbReference>
<dbReference type="AlphaFoldDB" id="A0AAV7E2H4"/>
<dbReference type="GO" id="GO:0005829">
    <property type="term" value="C:cytosol"/>
    <property type="evidence" value="ECO:0007669"/>
    <property type="project" value="TreeGrafter"/>
</dbReference>
<keyword evidence="2 3" id="KW-0175">Coiled coil</keyword>
<evidence type="ECO:0008006" key="6">
    <source>
        <dbReference type="Google" id="ProtNLM"/>
    </source>
</evidence>